<dbReference type="GO" id="GO:0005384">
    <property type="term" value="F:manganese ion transmembrane transporter activity"/>
    <property type="evidence" value="ECO:0007669"/>
    <property type="project" value="UniProtKB-UniRule"/>
</dbReference>
<sequence length="197" mass="21586">MSMELPTEIFIMSFYALFILAFALSMDSFAVAVCKGSTLHRPSYKEALRTGIVFGVVEALMPLTGWIIGIGASHFVMQWNHWIAFVLLFVLGGHMIYQSLLAKEDEPKERKKQHSYLNLIITSVATSIDAMAVGLGLAFLDVDIIHAIFIIGLTTMIMATIGVMAGRHVSTILGKKTELVAGVILISIGLFILLENI</sequence>
<comment type="subcellular location">
    <subcellularLocation>
        <location evidence="8">Cell membrane</location>
        <topology evidence="8">Multi-pass membrane protein</topology>
    </subcellularLocation>
</comment>
<dbReference type="Proteomes" id="UP000254208">
    <property type="component" value="Unassembled WGS sequence"/>
</dbReference>
<keyword evidence="4 8" id="KW-1133">Transmembrane helix</keyword>
<dbReference type="HAMAP" id="MF_01521">
    <property type="entry name" value="MntP_pump"/>
    <property type="match status" value="1"/>
</dbReference>
<dbReference type="EMBL" id="UGTZ01000001">
    <property type="protein sequence ID" value="SUC32139.1"/>
    <property type="molecule type" value="Genomic_DNA"/>
</dbReference>
<protein>
    <recommendedName>
        <fullName evidence="8">Putative manganese efflux pump MntP</fullName>
    </recommendedName>
</protein>
<evidence type="ECO:0000256" key="3">
    <source>
        <dbReference type="ARBA" id="ARBA00022692"/>
    </source>
</evidence>
<keyword evidence="1 8" id="KW-0813">Transport</keyword>
<evidence type="ECO:0000256" key="2">
    <source>
        <dbReference type="ARBA" id="ARBA00022475"/>
    </source>
</evidence>
<reference evidence="9 10" key="1">
    <citation type="submission" date="2018-06" db="EMBL/GenBank/DDBJ databases">
        <authorList>
            <consortium name="Pathogen Informatics"/>
            <person name="Doyle S."/>
        </authorList>
    </citation>
    <scope>NUCLEOTIDE SEQUENCE [LARGE SCALE GENOMIC DNA]</scope>
    <source>
        <strain evidence="9 10">NCTC11801</strain>
    </source>
</reference>
<comment type="function">
    <text evidence="8">Probably functions as a manganese efflux pump.</text>
</comment>
<feature type="transmembrane region" description="Helical" evidence="8">
    <location>
        <begin position="144"/>
        <end position="165"/>
    </location>
</feature>
<dbReference type="PANTHER" id="PTHR35529:SF1">
    <property type="entry name" value="MANGANESE EFFLUX PUMP MNTP-RELATED"/>
    <property type="match status" value="1"/>
</dbReference>
<comment type="similarity">
    <text evidence="8">Belongs to the MntP (TC 9.B.29) family.</text>
</comment>
<feature type="transmembrane region" description="Helical" evidence="8">
    <location>
        <begin position="117"/>
        <end position="138"/>
    </location>
</feature>
<evidence type="ECO:0000256" key="5">
    <source>
        <dbReference type="ARBA" id="ARBA00023065"/>
    </source>
</evidence>
<accession>A0A379FTQ2</accession>
<feature type="transmembrane region" description="Helical" evidence="8">
    <location>
        <begin position="79"/>
        <end position="97"/>
    </location>
</feature>
<proteinExistence type="inferred from homology"/>
<keyword evidence="6 8" id="KW-0472">Membrane</keyword>
<feature type="transmembrane region" description="Helical" evidence="8">
    <location>
        <begin position="52"/>
        <end position="73"/>
    </location>
</feature>
<organism evidence="9 10">
    <name type="scientific">Providencia rettgeri</name>
    <dbReference type="NCBI Taxonomy" id="587"/>
    <lineage>
        <taxon>Bacteria</taxon>
        <taxon>Pseudomonadati</taxon>
        <taxon>Pseudomonadota</taxon>
        <taxon>Gammaproteobacteria</taxon>
        <taxon>Enterobacterales</taxon>
        <taxon>Morganellaceae</taxon>
        <taxon>Providencia</taxon>
    </lineage>
</organism>
<evidence type="ECO:0000256" key="1">
    <source>
        <dbReference type="ARBA" id="ARBA00022448"/>
    </source>
</evidence>
<feature type="transmembrane region" description="Helical" evidence="8">
    <location>
        <begin position="12"/>
        <end position="32"/>
    </location>
</feature>
<evidence type="ECO:0000256" key="6">
    <source>
        <dbReference type="ARBA" id="ARBA00023136"/>
    </source>
</evidence>
<evidence type="ECO:0000256" key="7">
    <source>
        <dbReference type="ARBA" id="ARBA00023211"/>
    </source>
</evidence>
<dbReference type="PANTHER" id="PTHR35529">
    <property type="entry name" value="MANGANESE EFFLUX PUMP MNTP-RELATED"/>
    <property type="match status" value="1"/>
</dbReference>
<dbReference type="NCBIfam" id="NF008546">
    <property type="entry name" value="PRK11469.1"/>
    <property type="match status" value="1"/>
</dbReference>
<keyword evidence="3 8" id="KW-0812">Transmembrane</keyword>
<dbReference type="InterPro" id="IPR003810">
    <property type="entry name" value="Mntp/YtaF"/>
</dbReference>
<dbReference type="Pfam" id="PF02659">
    <property type="entry name" value="Mntp"/>
    <property type="match status" value="1"/>
</dbReference>
<dbReference type="InterPro" id="IPR022929">
    <property type="entry name" value="Put_MntP"/>
</dbReference>
<dbReference type="AlphaFoldDB" id="A0A379FTQ2"/>
<keyword evidence="5 8" id="KW-0406">Ion transport</keyword>
<keyword evidence="7 8" id="KW-0464">Manganese</keyword>
<evidence type="ECO:0000256" key="4">
    <source>
        <dbReference type="ARBA" id="ARBA00022989"/>
    </source>
</evidence>
<evidence type="ECO:0000256" key="8">
    <source>
        <dbReference type="HAMAP-Rule" id="MF_01521"/>
    </source>
</evidence>
<evidence type="ECO:0000313" key="9">
    <source>
        <dbReference type="EMBL" id="SUC32139.1"/>
    </source>
</evidence>
<evidence type="ECO:0000313" key="10">
    <source>
        <dbReference type="Proteomes" id="UP000254208"/>
    </source>
</evidence>
<name>A0A379FTQ2_PRORE</name>
<dbReference type="GO" id="GO:0005886">
    <property type="term" value="C:plasma membrane"/>
    <property type="evidence" value="ECO:0007669"/>
    <property type="project" value="UniProtKB-SubCell"/>
</dbReference>
<gene>
    <name evidence="9" type="primary">yebN_2</name>
    <name evidence="8" type="synonym">mntP</name>
    <name evidence="9" type="ORF">NCTC11801_03114</name>
</gene>
<feature type="transmembrane region" description="Helical" evidence="8">
    <location>
        <begin position="177"/>
        <end position="194"/>
    </location>
</feature>
<keyword evidence="2 8" id="KW-1003">Cell membrane</keyword>